<evidence type="ECO:0000256" key="1">
    <source>
        <dbReference type="ARBA" id="ARBA00000815"/>
    </source>
</evidence>
<dbReference type="PANTHER" id="PTHR11575:SF24">
    <property type="entry name" value="5'-NUCLEOTIDASE"/>
    <property type="match status" value="1"/>
</dbReference>
<dbReference type="PRINTS" id="PR01607">
    <property type="entry name" value="APYRASEFAMLY"/>
</dbReference>
<organism evidence="11 12">
    <name type="scientific">Daphnia galeata</name>
    <dbReference type="NCBI Taxonomy" id="27404"/>
    <lineage>
        <taxon>Eukaryota</taxon>
        <taxon>Metazoa</taxon>
        <taxon>Ecdysozoa</taxon>
        <taxon>Arthropoda</taxon>
        <taxon>Crustacea</taxon>
        <taxon>Branchiopoda</taxon>
        <taxon>Diplostraca</taxon>
        <taxon>Cladocera</taxon>
        <taxon>Anomopoda</taxon>
        <taxon>Daphniidae</taxon>
        <taxon>Daphnia</taxon>
    </lineage>
</organism>
<comment type="similarity">
    <text evidence="2 8">Belongs to the 5'-nucleotidase family.</text>
</comment>
<feature type="chain" id="PRO_5035342689" description="5'-nucleotidase" evidence="8">
    <location>
        <begin position="22"/>
        <end position="641"/>
    </location>
</feature>
<evidence type="ECO:0000259" key="9">
    <source>
        <dbReference type="Pfam" id="PF00149"/>
    </source>
</evidence>
<dbReference type="FunFam" id="3.60.21.10:FF:000020">
    <property type="entry name" value="NT5E isoform 4"/>
    <property type="match status" value="1"/>
</dbReference>
<dbReference type="GO" id="GO:0000166">
    <property type="term" value="F:nucleotide binding"/>
    <property type="evidence" value="ECO:0007669"/>
    <property type="project" value="UniProtKB-KW"/>
</dbReference>
<evidence type="ECO:0000256" key="3">
    <source>
        <dbReference type="ARBA" id="ARBA00012643"/>
    </source>
</evidence>
<evidence type="ECO:0000313" key="12">
    <source>
        <dbReference type="Proteomes" id="UP000789390"/>
    </source>
</evidence>
<evidence type="ECO:0000259" key="10">
    <source>
        <dbReference type="Pfam" id="PF02872"/>
    </source>
</evidence>
<dbReference type="Proteomes" id="UP000789390">
    <property type="component" value="Unassembled WGS sequence"/>
</dbReference>
<keyword evidence="4" id="KW-0479">Metal-binding</keyword>
<dbReference type="EC" id="3.1.3.5" evidence="3"/>
<dbReference type="InterPro" id="IPR006179">
    <property type="entry name" value="5_nucleotidase/apyrase"/>
</dbReference>
<sequence>MAKLSTSMLLLLCLFVLSVSATPIQTVDDDDAVGENSTSTFFNLTVLHINDIHCRFEEANKFGGACTAQESADGKCFGGYARLVHQSRHIRQQNPNTIFLSAGDFFQGTIWYTIHKWKAVSRFGNLLNLTAMSLGNHEFDDGVDGLLPFVEAANHPVIAANIDTSGEPRLHGKIPKSKVIEVDGRKIGIIGYLTPETSHISSPDGVQIFDEIRGVREEAERLKMEGVNILIAVGHAGYHKDVQIAEQVPDIDLVVGGHTNTFLWNGPAPSTEEPTGSYPTLVKQPSGRNVPVVQAFAFGKYLGNLMVTFNDDGEVIATAGLPILMDKTVPRDPHVVQELAPYREEVESLAEKEVGKTLVFLNGSRSSCRFGECNLGSFIADAYVNLFTKFAGPGQWSKVGIALLNSGAIRSSIDERVRNGSITYGNILSVAPFPNTVDVVKINGETLKKVLEFSVQDYDPSALDPLGGFLQVSGIQVVYDASRPKGDRVVELLARCNNCRIPVYLPVEPKEMYDVAMSSYLAGGGDGYKLLKGNIIEHTLTGMLDADTIINYMGKMSPIVAGLDRRISFVNGNDKSFCDKIGEGIGSETSGSMGVTVTPTVLATIASTITRNVDPQGSPAYSATSTVPQPSVAAITAADAM</sequence>
<evidence type="ECO:0000256" key="4">
    <source>
        <dbReference type="ARBA" id="ARBA00022723"/>
    </source>
</evidence>
<evidence type="ECO:0000256" key="5">
    <source>
        <dbReference type="ARBA" id="ARBA00022729"/>
    </source>
</evidence>
<dbReference type="SUPFAM" id="SSF56300">
    <property type="entry name" value="Metallo-dependent phosphatases"/>
    <property type="match status" value="1"/>
</dbReference>
<protein>
    <recommendedName>
        <fullName evidence="3">5'-nucleotidase</fullName>
        <ecNumber evidence="3">3.1.3.5</ecNumber>
    </recommendedName>
</protein>
<feature type="domain" description="5'-Nucleotidase C-terminal" evidence="10">
    <location>
        <begin position="354"/>
        <end position="532"/>
    </location>
</feature>
<evidence type="ECO:0000256" key="8">
    <source>
        <dbReference type="RuleBase" id="RU362119"/>
    </source>
</evidence>
<dbReference type="GO" id="GO:0005886">
    <property type="term" value="C:plasma membrane"/>
    <property type="evidence" value="ECO:0007669"/>
    <property type="project" value="TreeGrafter"/>
</dbReference>
<dbReference type="OrthoDB" id="7722975at2759"/>
<dbReference type="GO" id="GO:0046872">
    <property type="term" value="F:metal ion binding"/>
    <property type="evidence" value="ECO:0007669"/>
    <property type="project" value="UniProtKB-KW"/>
</dbReference>
<dbReference type="CDD" id="cd07409">
    <property type="entry name" value="MPP_CD73_N"/>
    <property type="match status" value="1"/>
</dbReference>
<dbReference type="PANTHER" id="PTHR11575">
    <property type="entry name" value="5'-NUCLEOTIDASE-RELATED"/>
    <property type="match status" value="1"/>
</dbReference>
<dbReference type="Gene3D" id="3.60.21.10">
    <property type="match status" value="1"/>
</dbReference>
<keyword evidence="7 8" id="KW-0378">Hydrolase</keyword>
<keyword evidence="12" id="KW-1185">Reference proteome</keyword>
<gene>
    <name evidence="11" type="ORF">DGAL_LOCUS15607</name>
</gene>
<dbReference type="GO" id="GO:0008253">
    <property type="term" value="F:5'-nucleotidase activity"/>
    <property type="evidence" value="ECO:0007669"/>
    <property type="project" value="UniProtKB-EC"/>
</dbReference>
<dbReference type="EMBL" id="CAKKLH010000319">
    <property type="protein sequence ID" value="CAH0111950.1"/>
    <property type="molecule type" value="Genomic_DNA"/>
</dbReference>
<dbReference type="InterPro" id="IPR029052">
    <property type="entry name" value="Metallo-depent_PP-like"/>
</dbReference>
<dbReference type="SUPFAM" id="SSF55816">
    <property type="entry name" value="5'-nucleotidase (syn. UDP-sugar hydrolase), C-terminal domain"/>
    <property type="match status" value="1"/>
</dbReference>
<dbReference type="GO" id="GO:0006196">
    <property type="term" value="P:AMP catabolic process"/>
    <property type="evidence" value="ECO:0007669"/>
    <property type="project" value="TreeGrafter"/>
</dbReference>
<dbReference type="AlphaFoldDB" id="A0A8J2S2J1"/>
<dbReference type="Pfam" id="PF02872">
    <property type="entry name" value="5_nucleotid_C"/>
    <property type="match status" value="1"/>
</dbReference>
<comment type="caution">
    <text evidence="11">The sequence shown here is derived from an EMBL/GenBank/DDBJ whole genome shotgun (WGS) entry which is preliminary data.</text>
</comment>
<evidence type="ECO:0000313" key="11">
    <source>
        <dbReference type="EMBL" id="CAH0111950.1"/>
    </source>
</evidence>
<evidence type="ECO:0000256" key="7">
    <source>
        <dbReference type="ARBA" id="ARBA00022801"/>
    </source>
</evidence>
<reference evidence="11" key="1">
    <citation type="submission" date="2021-11" db="EMBL/GenBank/DDBJ databases">
        <authorList>
            <person name="Schell T."/>
        </authorList>
    </citation>
    <scope>NUCLEOTIDE SEQUENCE</scope>
    <source>
        <strain evidence="11">M5</strain>
    </source>
</reference>
<evidence type="ECO:0000256" key="6">
    <source>
        <dbReference type="ARBA" id="ARBA00022741"/>
    </source>
</evidence>
<dbReference type="InterPro" id="IPR008334">
    <property type="entry name" value="5'-Nucleotdase_C"/>
</dbReference>
<name>A0A8J2S2J1_9CRUS</name>
<dbReference type="FunFam" id="3.90.780.10:FF:000001">
    <property type="entry name" value="NT5E isoform 3"/>
    <property type="match status" value="1"/>
</dbReference>
<keyword evidence="6 8" id="KW-0547">Nucleotide-binding</keyword>
<feature type="domain" description="Calcineurin-like phosphoesterase" evidence="9">
    <location>
        <begin position="45"/>
        <end position="259"/>
    </location>
</feature>
<feature type="signal peptide" evidence="8">
    <location>
        <begin position="1"/>
        <end position="21"/>
    </location>
</feature>
<evidence type="ECO:0000256" key="2">
    <source>
        <dbReference type="ARBA" id="ARBA00006654"/>
    </source>
</evidence>
<dbReference type="Pfam" id="PF00149">
    <property type="entry name" value="Metallophos"/>
    <property type="match status" value="1"/>
</dbReference>
<dbReference type="InterPro" id="IPR004843">
    <property type="entry name" value="Calcineurin-like_PHP"/>
</dbReference>
<keyword evidence="5 8" id="KW-0732">Signal</keyword>
<comment type="catalytic activity">
    <reaction evidence="1">
        <text>a ribonucleoside 5'-phosphate + H2O = a ribonucleoside + phosphate</text>
        <dbReference type="Rhea" id="RHEA:12484"/>
        <dbReference type="ChEBI" id="CHEBI:15377"/>
        <dbReference type="ChEBI" id="CHEBI:18254"/>
        <dbReference type="ChEBI" id="CHEBI:43474"/>
        <dbReference type="ChEBI" id="CHEBI:58043"/>
        <dbReference type="EC" id="3.1.3.5"/>
    </reaction>
</comment>
<dbReference type="Gene3D" id="3.90.780.10">
    <property type="entry name" value="5'-Nucleotidase, C-terminal domain"/>
    <property type="match status" value="1"/>
</dbReference>
<accession>A0A8J2S2J1</accession>
<proteinExistence type="inferred from homology"/>
<dbReference type="InterPro" id="IPR036907">
    <property type="entry name" value="5'-Nucleotdase_C_sf"/>
</dbReference>